<dbReference type="Proteomes" id="UP000652761">
    <property type="component" value="Unassembled WGS sequence"/>
</dbReference>
<reference evidence="1" key="1">
    <citation type="submission" date="2017-07" db="EMBL/GenBank/DDBJ databases">
        <title>Taro Niue Genome Assembly and Annotation.</title>
        <authorList>
            <person name="Atibalentja N."/>
            <person name="Keating K."/>
            <person name="Fields C.J."/>
        </authorList>
    </citation>
    <scope>NUCLEOTIDE SEQUENCE</scope>
    <source>
        <strain evidence="1">Niue_2</strain>
        <tissue evidence="1">Leaf</tissue>
    </source>
</reference>
<evidence type="ECO:0000313" key="2">
    <source>
        <dbReference type="Proteomes" id="UP000652761"/>
    </source>
</evidence>
<accession>A0A843VBI5</accession>
<dbReference type="AlphaFoldDB" id="A0A843VBI5"/>
<evidence type="ECO:0000313" key="1">
    <source>
        <dbReference type="EMBL" id="MQL93285.1"/>
    </source>
</evidence>
<keyword evidence="2" id="KW-1185">Reference proteome</keyword>
<comment type="caution">
    <text evidence="1">The sequence shown here is derived from an EMBL/GenBank/DDBJ whole genome shotgun (WGS) entry which is preliminary data.</text>
</comment>
<proteinExistence type="predicted"/>
<gene>
    <name evidence="1" type="ORF">Taro_025931</name>
</gene>
<name>A0A843VBI5_COLES</name>
<sequence>MLVACRALVVGLGRRGQFGVLPGAGQPVLLLTASLLTAPELFGEVRSGTVVRPDYGGYCCVACVLPRSDETRGPGPRSRIRCLWTRLTAESPPSVFTSLVVVTTSSRTEFPTESTFRTVLLVSLLSSGRARVGRRRQGGSRGPRS</sequence>
<protein>
    <submittedName>
        <fullName evidence="1">Uncharacterized protein</fullName>
    </submittedName>
</protein>
<organism evidence="1 2">
    <name type="scientific">Colocasia esculenta</name>
    <name type="common">Wild taro</name>
    <name type="synonym">Arum esculentum</name>
    <dbReference type="NCBI Taxonomy" id="4460"/>
    <lineage>
        <taxon>Eukaryota</taxon>
        <taxon>Viridiplantae</taxon>
        <taxon>Streptophyta</taxon>
        <taxon>Embryophyta</taxon>
        <taxon>Tracheophyta</taxon>
        <taxon>Spermatophyta</taxon>
        <taxon>Magnoliopsida</taxon>
        <taxon>Liliopsida</taxon>
        <taxon>Araceae</taxon>
        <taxon>Aroideae</taxon>
        <taxon>Colocasieae</taxon>
        <taxon>Colocasia</taxon>
    </lineage>
</organism>
<dbReference type="EMBL" id="NMUH01001543">
    <property type="protein sequence ID" value="MQL93285.1"/>
    <property type="molecule type" value="Genomic_DNA"/>
</dbReference>